<dbReference type="InterPro" id="IPR023772">
    <property type="entry name" value="DNA-bd_HTH_TetR-type_CS"/>
</dbReference>
<dbReference type="PROSITE" id="PS50977">
    <property type="entry name" value="HTH_TETR_2"/>
    <property type="match status" value="1"/>
</dbReference>
<protein>
    <submittedName>
        <fullName evidence="7">TetR/AcrR family transcriptional regulator</fullName>
    </submittedName>
</protein>
<evidence type="ECO:0000313" key="8">
    <source>
        <dbReference type="Proteomes" id="UP001302652"/>
    </source>
</evidence>
<dbReference type="InterPro" id="IPR009057">
    <property type="entry name" value="Homeodomain-like_sf"/>
</dbReference>
<dbReference type="RefSeq" id="WP_317015608.1">
    <property type="nucleotide sequence ID" value="NZ_CP136511.1"/>
</dbReference>
<dbReference type="Pfam" id="PF00440">
    <property type="entry name" value="TetR_N"/>
    <property type="match status" value="1"/>
</dbReference>
<dbReference type="InterPro" id="IPR011075">
    <property type="entry name" value="TetR_C"/>
</dbReference>
<dbReference type="Gene3D" id="1.10.357.10">
    <property type="entry name" value="Tetracycline Repressor, domain 2"/>
    <property type="match status" value="1"/>
</dbReference>
<reference evidence="7 8" key="1">
    <citation type="submission" date="2023-10" db="EMBL/GenBank/DDBJ databases">
        <title>Surface-active antibiotics is a multifunctional adaptation for post-fire microbes.</title>
        <authorList>
            <person name="Liu M.D."/>
            <person name="Du Y."/>
            <person name="Koupaei S.K."/>
            <person name="Kim N.R."/>
            <person name="Zhang W."/>
            <person name="Traxler M.F."/>
        </authorList>
    </citation>
    <scope>NUCLEOTIDE SEQUENCE [LARGE SCALE GENOMIC DNA]</scope>
    <source>
        <strain evidence="7 8">F3</strain>
    </source>
</reference>
<evidence type="ECO:0000256" key="5">
    <source>
        <dbReference type="PROSITE-ProRule" id="PRU00335"/>
    </source>
</evidence>
<organism evidence="7 8">
    <name type="scientific">Paraburkholderia kirstenboschensis</name>
    <dbReference type="NCBI Taxonomy" id="1245436"/>
    <lineage>
        <taxon>Bacteria</taxon>
        <taxon>Pseudomonadati</taxon>
        <taxon>Pseudomonadota</taxon>
        <taxon>Betaproteobacteria</taxon>
        <taxon>Burkholderiales</taxon>
        <taxon>Burkholderiaceae</taxon>
        <taxon>Paraburkholderia</taxon>
    </lineage>
</organism>
<dbReference type="Proteomes" id="UP001302652">
    <property type="component" value="Chromosome 3"/>
</dbReference>
<keyword evidence="1" id="KW-0678">Repressor</keyword>
<evidence type="ECO:0000256" key="2">
    <source>
        <dbReference type="ARBA" id="ARBA00023015"/>
    </source>
</evidence>
<dbReference type="PANTHER" id="PTHR47506:SF10">
    <property type="entry name" value="TRANSCRIPTIONAL REGULATORY PROTEIN"/>
    <property type="match status" value="1"/>
</dbReference>
<dbReference type="PRINTS" id="PR00455">
    <property type="entry name" value="HTHTETR"/>
</dbReference>
<dbReference type="EMBL" id="CP136511">
    <property type="protein sequence ID" value="WOD13899.1"/>
    <property type="molecule type" value="Genomic_DNA"/>
</dbReference>
<accession>A0ABZ0EBP4</accession>
<dbReference type="Gene3D" id="1.10.10.60">
    <property type="entry name" value="Homeodomain-like"/>
    <property type="match status" value="1"/>
</dbReference>
<dbReference type="InterPro" id="IPR036271">
    <property type="entry name" value="Tet_transcr_reg_TetR-rel_C_sf"/>
</dbReference>
<dbReference type="SUPFAM" id="SSF46689">
    <property type="entry name" value="Homeodomain-like"/>
    <property type="match status" value="1"/>
</dbReference>
<feature type="DNA-binding region" description="H-T-H motif" evidence="5">
    <location>
        <begin position="42"/>
        <end position="61"/>
    </location>
</feature>
<keyword evidence="3 5" id="KW-0238">DNA-binding</keyword>
<dbReference type="Pfam" id="PF16925">
    <property type="entry name" value="TetR_C_13"/>
    <property type="match status" value="1"/>
</dbReference>
<name>A0ABZ0EBP4_9BURK</name>
<proteinExistence type="predicted"/>
<keyword evidence="8" id="KW-1185">Reference proteome</keyword>
<evidence type="ECO:0000256" key="4">
    <source>
        <dbReference type="ARBA" id="ARBA00023163"/>
    </source>
</evidence>
<evidence type="ECO:0000256" key="3">
    <source>
        <dbReference type="ARBA" id="ARBA00023125"/>
    </source>
</evidence>
<dbReference type="PANTHER" id="PTHR47506">
    <property type="entry name" value="TRANSCRIPTIONAL REGULATORY PROTEIN"/>
    <property type="match status" value="1"/>
</dbReference>
<dbReference type="PROSITE" id="PS01081">
    <property type="entry name" value="HTH_TETR_1"/>
    <property type="match status" value="1"/>
</dbReference>
<evidence type="ECO:0000313" key="7">
    <source>
        <dbReference type="EMBL" id="WOD13899.1"/>
    </source>
</evidence>
<dbReference type="SUPFAM" id="SSF48498">
    <property type="entry name" value="Tetracyclin repressor-like, C-terminal domain"/>
    <property type="match status" value="1"/>
</dbReference>
<gene>
    <name evidence="7" type="ORF">RW095_08240</name>
</gene>
<keyword evidence="2" id="KW-0805">Transcription regulation</keyword>
<evidence type="ECO:0000256" key="1">
    <source>
        <dbReference type="ARBA" id="ARBA00022491"/>
    </source>
</evidence>
<keyword evidence="4" id="KW-0804">Transcription</keyword>
<evidence type="ECO:0000259" key="6">
    <source>
        <dbReference type="PROSITE" id="PS50977"/>
    </source>
</evidence>
<dbReference type="InterPro" id="IPR001647">
    <property type="entry name" value="HTH_TetR"/>
</dbReference>
<feature type="domain" description="HTH tetR-type" evidence="6">
    <location>
        <begin position="19"/>
        <end position="79"/>
    </location>
</feature>
<sequence>MNNPLDHGAESRGPGRPREFALDDVLDKAIVVFSEFGFHPTSLGRLTNALGIAEGSIYKAFKDKRTIFLAAFDRYVNQRNNRMAQELARARSGRQSVKAVLSLYAETSHGVMGRRGCLVVGSAVDLTSSDAEIAKRVASVLKTLERRLVEAVRQGQADGSIMSGLDAESAGRLLLCVVQGMRVLGKTGRSNGEMMDVVESALTLLD</sequence>